<dbReference type="CDD" id="cd06261">
    <property type="entry name" value="TM_PBP2"/>
    <property type="match status" value="1"/>
</dbReference>
<dbReference type="InterPro" id="IPR035906">
    <property type="entry name" value="MetI-like_sf"/>
</dbReference>
<keyword evidence="3" id="KW-1003">Cell membrane</keyword>
<dbReference type="GO" id="GO:0055085">
    <property type="term" value="P:transmembrane transport"/>
    <property type="evidence" value="ECO:0007669"/>
    <property type="project" value="InterPro"/>
</dbReference>
<accession>W0FHZ9</accession>
<comment type="subcellular location">
    <subcellularLocation>
        <location evidence="1 7">Cell membrane</location>
        <topology evidence="1 7">Multi-pass membrane protein</topology>
    </subcellularLocation>
</comment>
<keyword evidence="4 7" id="KW-0812">Transmembrane</keyword>
<evidence type="ECO:0000256" key="6">
    <source>
        <dbReference type="ARBA" id="ARBA00023136"/>
    </source>
</evidence>
<feature type="transmembrane region" description="Helical" evidence="7">
    <location>
        <begin position="121"/>
        <end position="143"/>
    </location>
</feature>
<evidence type="ECO:0000256" key="5">
    <source>
        <dbReference type="ARBA" id="ARBA00022989"/>
    </source>
</evidence>
<name>W0FHZ9_9BACT</name>
<evidence type="ECO:0000256" key="4">
    <source>
        <dbReference type="ARBA" id="ARBA00022692"/>
    </source>
</evidence>
<feature type="transmembrane region" description="Helical" evidence="7">
    <location>
        <begin position="88"/>
        <end position="109"/>
    </location>
</feature>
<evidence type="ECO:0000256" key="1">
    <source>
        <dbReference type="ARBA" id="ARBA00004651"/>
    </source>
</evidence>
<dbReference type="EMBL" id="KC246792">
    <property type="protein sequence ID" value="AHF24386.1"/>
    <property type="molecule type" value="Genomic_DNA"/>
</dbReference>
<evidence type="ECO:0000256" key="2">
    <source>
        <dbReference type="ARBA" id="ARBA00022448"/>
    </source>
</evidence>
<reference evidence="9" key="1">
    <citation type="journal article" date="2013" name="PLoS ONE">
        <title>Metagenomic insights into the carbohydrate-active enzymes carried by the microorganisms adhering to solid digesta in the rumen of cows.</title>
        <authorList>
            <person name="Wang L."/>
            <person name="Hatem A."/>
            <person name="Catalyurek U.V."/>
            <person name="Morrison M."/>
            <person name="Yu Z."/>
        </authorList>
    </citation>
    <scope>NUCLEOTIDE SEQUENCE</scope>
</reference>
<evidence type="ECO:0000313" key="9">
    <source>
        <dbReference type="EMBL" id="AHF24386.1"/>
    </source>
</evidence>
<dbReference type="PROSITE" id="PS50928">
    <property type="entry name" value="ABC_TM1"/>
    <property type="match status" value="1"/>
</dbReference>
<keyword evidence="6 7" id="KW-0472">Membrane</keyword>
<feature type="transmembrane region" description="Helical" evidence="7">
    <location>
        <begin position="194"/>
        <end position="216"/>
    </location>
</feature>
<protein>
    <submittedName>
        <fullName evidence="9">Binding-protein-dependent transporters inner membrane component</fullName>
    </submittedName>
</protein>
<feature type="transmembrane region" description="Helical" evidence="7">
    <location>
        <begin position="155"/>
        <end position="173"/>
    </location>
</feature>
<evidence type="ECO:0000256" key="3">
    <source>
        <dbReference type="ARBA" id="ARBA00022475"/>
    </source>
</evidence>
<dbReference type="InterPro" id="IPR000515">
    <property type="entry name" value="MetI-like"/>
</dbReference>
<feature type="domain" description="ABC transmembrane type-1" evidence="8">
    <location>
        <begin position="86"/>
        <end position="290"/>
    </location>
</feature>
<dbReference type="SUPFAM" id="SSF161098">
    <property type="entry name" value="MetI-like"/>
    <property type="match status" value="1"/>
</dbReference>
<organism evidence="9">
    <name type="scientific">uncultured bacterium Contig29</name>
    <dbReference type="NCBI Taxonomy" id="1393550"/>
    <lineage>
        <taxon>Bacteria</taxon>
        <taxon>environmental samples</taxon>
    </lineage>
</organism>
<evidence type="ECO:0000256" key="7">
    <source>
        <dbReference type="RuleBase" id="RU363032"/>
    </source>
</evidence>
<feature type="transmembrane region" description="Helical" evidence="7">
    <location>
        <begin position="276"/>
        <end position="295"/>
    </location>
</feature>
<evidence type="ECO:0000259" key="8">
    <source>
        <dbReference type="PROSITE" id="PS50928"/>
    </source>
</evidence>
<keyword evidence="2 7" id="KW-0813">Transport</keyword>
<dbReference type="GO" id="GO:0005886">
    <property type="term" value="C:plasma membrane"/>
    <property type="evidence" value="ECO:0007669"/>
    <property type="project" value="UniProtKB-SubCell"/>
</dbReference>
<feature type="transmembrane region" description="Helical" evidence="7">
    <location>
        <begin position="21"/>
        <end position="43"/>
    </location>
</feature>
<dbReference type="Pfam" id="PF00528">
    <property type="entry name" value="BPD_transp_1"/>
    <property type="match status" value="1"/>
</dbReference>
<sequence length="305" mass="33572">MSRTKEITVNGITEKAKPIWTGYQIVLVIIVLMISMLCLLPFVNVAATSLSSKSAILGGKVSFWPVDFETTAYKAIFSDPAMTRSMGFTVMITVGYTALAMLLTILMAYPLSKRRLRGKKFFNFLALFTMYFSGGTIPIYLNIKDFGLLDTPWCLILPGALSTYNMIILKSFFTALPNELEEAAIIDGANDFQVLLRVYLPLSLASLATLTLFYAVGKWNSFQDALYYIRTKAYQPLQLKLYNIIKGSQAVDVSAVEGGANTVATSISESIEPASIIFATLPILVVYPFVQRYFVSGVTIGAIKG</sequence>
<keyword evidence="5 7" id="KW-1133">Transmembrane helix</keyword>
<dbReference type="AlphaFoldDB" id="W0FHZ9"/>
<dbReference type="Gene3D" id="1.10.3720.10">
    <property type="entry name" value="MetI-like"/>
    <property type="match status" value="1"/>
</dbReference>
<proteinExistence type="inferred from homology"/>
<comment type="similarity">
    <text evidence="7">Belongs to the binding-protein-dependent transport system permease family.</text>
</comment>
<dbReference type="PANTHER" id="PTHR43744:SF9">
    <property type="entry name" value="POLYGALACTURONAN_RHAMNOGALACTURONAN TRANSPORT SYSTEM PERMEASE PROTEIN YTCP"/>
    <property type="match status" value="1"/>
</dbReference>
<dbReference type="PANTHER" id="PTHR43744">
    <property type="entry name" value="ABC TRANSPORTER PERMEASE PROTEIN MG189-RELATED-RELATED"/>
    <property type="match status" value="1"/>
</dbReference>